<sequence length="741" mass="80387">MQTLTSPTRAPRTAMPDRPPVHPHPPPATPCTALPLRPSPTPQQPRYSHPYGIQSTSSGVLSSSRGGTSSPNTVISTHSYQQHKSTQSMKSLLRNSSSVDDLASNAHEHTAASERINKENNVLVMIEGGGKYDSVRTRKRTLAQRASMSDLASSTSAIRHEKASGPEEWELDIMASPRKKVAEMREVLMMHGRDGRACISGVGDAACERWAEGETWKKELEKLPPSTRRLSTSTSVLSMKDEQRSPSHVRRVVGQFDAHMFNDFRSPSGLRQDTRHGNDDDDVFFSQSGFERYKPRTTSASSLQSVNSIFSSATDTDTCDAATGRHHNVTQRALQFEMGVVGRSVPKTAEEREGRVLDASMQLSGDDERRSHDCRLRSRAEDVFGDAGKTIKPRKSARAPSLSTSAKYGLTPAQVVVDEVVGESALGSLAPAVPEPSATHHQALDVPDNRSTPEKDTEILDNTHERSSVPATRQSLQEEGQDSQDMTAEQGAPKHMSRMAQHEKAGLRPYGALRRAYTSPVSSGTSPTGLRQQRVGGKFPRLPTMGMVVVSAPVAENGPFAKEAITNEDRVIALRGPVSNNPPDDTLNLFNFEPPGDPSRLPVNPPLNDSASLSDTTKRLALAEARIQDLEQALAEVLQRQKDMVLGKTDAVVRPGSASLAKDEIEASDGGDESSSNPAGDKHRVTISDWLAWLSAPSMSAPFAGPANVRQIPGYVFLVGIGLSVIVVRTVFLNPYSRSNK</sequence>
<dbReference type="EMBL" id="JASBWV010000006">
    <property type="protein sequence ID" value="KAJ9126029.1"/>
    <property type="molecule type" value="Genomic_DNA"/>
</dbReference>
<gene>
    <name evidence="1" type="ORF">QFC24_002301</name>
</gene>
<organism evidence="1 2">
    <name type="scientific">Naganishia onofrii</name>
    <dbReference type="NCBI Taxonomy" id="1851511"/>
    <lineage>
        <taxon>Eukaryota</taxon>
        <taxon>Fungi</taxon>
        <taxon>Dikarya</taxon>
        <taxon>Basidiomycota</taxon>
        <taxon>Agaricomycotina</taxon>
        <taxon>Tremellomycetes</taxon>
        <taxon>Filobasidiales</taxon>
        <taxon>Filobasidiaceae</taxon>
        <taxon>Naganishia</taxon>
    </lineage>
</organism>
<accession>A0ACC2XRQ3</accession>
<reference evidence="1" key="1">
    <citation type="submission" date="2023-04" db="EMBL/GenBank/DDBJ databases">
        <title>Draft Genome sequencing of Naganishia species isolated from polar environments using Oxford Nanopore Technology.</title>
        <authorList>
            <person name="Leo P."/>
            <person name="Venkateswaran K."/>
        </authorList>
    </citation>
    <scope>NUCLEOTIDE SEQUENCE</scope>
    <source>
        <strain evidence="1">DBVPG 5303</strain>
    </source>
</reference>
<proteinExistence type="predicted"/>
<protein>
    <submittedName>
        <fullName evidence="1">Uncharacterized protein</fullName>
    </submittedName>
</protein>
<evidence type="ECO:0000313" key="1">
    <source>
        <dbReference type="EMBL" id="KAJ9126029.1"/>
    </source>
</evidence>
<keyword evidence="2" id="KW-1185">Reference proteome</keyword>
<name>A0ACC2XRQ3_9TREE</name>
<evidence type="ECO:0000313" key="2">
    <source>
        <dbReference type="Proteomes" id="UP001234202"/>
    </source>
</evidence>
<comment type="caution">
    <text evidence="1">The sequence shown here is derived from an EMBL/GenBank/DDBJ whole genome shotgun (WGS) entry which is preliminary data.</text>
</comment>
<dbReference type="Proteomes" id="UP001234202">
    <property type="component" value="Unassembled WGS sequence"/>
</dbReference>